<protein>
    <recommendedName>
        <fullName evidence="4">Lipoprotein</fullName>
    </recommendedName>
</protein>
<dbReference type="RefSeq" id="WP_189608422.1">
    <property type="nucleotide sequence ID" value="NZ_BMXR01000004.1"/>
</dbReference>
<sequence>MKTERLSRSSPKRALSFTVNSVMAMLLIHLAGCATPASERTNTGMADWMDGGKPTLQANRFSTGPDTDMDHFVGEVNDQLFIGVAVEDPNSSDGEARTVAVYLCDSRGVSKWLFEDVTGKRTTLDAGNTTVELALSNQRVTGTVSMADNSPQSFSARLASGEAGLYRVAYRQGGIDFSIDWIILADGRMRGPLDGKGNDVYPPPRRN</sequence>
<evidence type="ECO:0000256" key="1">
    <source>
        <dbReference type="SAM" id="SignalP"/>
    </source>
</evidence>
<feature type="signal peptide" evidence="1">
    <location>
        <begin position="1"/>
        <end position="24"/>
    </location>
</feature>
<evidence type="ECO:0000313" key="2">
    <source>
        <dbReference type="EMBL" id="GGX52849.1"/>
    </source>
</evidence>
<keyword evidence="1" id="KW-0732">Signal</keyword>
<gene>
    <name evidence="2" type="ORF">GCM10007392_20350</name>
</gene>
<dbReference type="EMBL" id="BMXR01000004">
    <property type="protein sequence ID" value="GGX52849.1"/>
    <property type="molecule type" value="Genomic_DNA"/>
</dbReference>
<evidence type="ECO:0000313" key="3">
    <source>
        <dbReference type="Proteomes" id="UP000626148"/>
    </source>
</evidence>
<keyword evidence="3" id="KW-1185">Reference proteome</keyword>
<evidence type="ECO:0008006" key="4">
    <source>
        <dbReference type="Google" id="ProtNLM"/>
    </source>
</evidence>
<accession>A0A918K761</accession>
<feature type="chain" id="PRO_5037541759" description="Lipoprotein" evidence="1">
    <location>
        <begin position="25"/>
        <end position="207"/>
    </location>
</feature>
<reference evidence="2" key="1">
    <citation type="journal article" date="2014" name="Int. J. Syst. Evol. Microbiol.">
        <title>Complete genome sequence of Corynebacterium casei LMG S-19264T (=DSM 44701T), isolated from a smear-ripened cheese.</title>
        <authorList>
            <consortium name="US DOE Joint Genome Institute (JGI-PGF)"/>
            <person name="Walter F."/>
            <person name="Albersmeier A."/>
            <person name="Kalinowski J."/>
            <person name="Ruckert C."/>
        </authorList>
    </citation>
    <scope>NUCLEOTIDE SEQUENCE</scope>
    <source>
        <strain evidence="2">KCTC 22169</strain>
    </source>
</reference>
<name>A0A918K761_9GAMM</name>
<proteinExistence type="predicted"/>
<organism evidence="2 3">
    <name type="scientific">Saccharospirillum salsuginis</name>
    <dbReference type="NCBI Taxonomy" id="418750"/>
    <lineage>
        <taxon>Bacteria</taxon>
        <taxon>Pseudomonadati</taxon>
        <taxon>Pseudomonadota</taxon>
        <taxon>Gammaproteobacteria</taxon>
        <taxon>Oceanospirillales</taxon>
        <taxon>Saccharospirillaceae</taxon>
        <taxon>Saccharospirillum</taxon>
    </lineage>
</organism>
<comment type="caution">
    <text evidence="2">The sequence shown here is derived from an EMBL/GenBank/DDBJ whole genome shotgun (WGS) entry which is preliminary data.</text>
</comment>
<reference evidence="2" key="2">
    <citation type="submission" date="2020-09" db="EMBL/GenBank/DDBJ databases">
        <authorList>
            <person name="Sun Q."/>
            <person name="Kim S."/>
        </authorList>
    </citation>
    <scope>NUCLEOTIDE SEQUENCE</scope>
    <source>
        <strain evidence="2">KCTC 22169</strain>
    </source>
</reference>
<dbReference type="Proteomes" id="UP000626148">
    <property type="component" value="Unassembled WGS sequence"/>
</dbReference>
<dbReference type="AlphaFoldDB" id="A0A918K761"/>